<sequence>MAEESSATEAQETLLYSARHGELDSKARGNLTLDVNCKVKGLASVSSGGLGFAASEAQSRLETPPRRPGRTAFGTWSVCVAYFVSVVGRRFQHHLPGITVCVELI</sequence>
<name>A0ACC1DIF8_9NEOP</name>
<evidence type="ECO:0000313" key="2">
    <source>
        <dbReference type="Proteomes" id="UP000824533"/>
    </source>
</evidence>
<dbReference type="EMBL" id="CM034387">
    <property type="protein sequence ID" value="KAJ0183580.1"/>
    <property type="molecule type" value="Genomic_DNA"/>
</dbReference>
<organism evidence="1 2">
    <name type="scientific">Dendrolimus kikuchii</name>
    <dbReference type="NCBI Taxonomy" id="765133"/>
    <lineage>
        <taxon>Eukaryota</taxon>
        <taxon>Metazoa</taxon>
        <taxon>Ecdysozoa</taxon>
        <taxon>Arthropoda</taxon>
        <taxon>Hexapoda</taxon>
        <taxon>Insecta</taxon>
        <taxon>Pterygota</taxon>
        <taxon>Neoptera</taxon>
        <taxon>Endopterygota</taxon>
        <taxon>Lepidoptera</taxon>
        <taxon>Glossata</taxon>
        <taxon>Ditrysia</taxon>
        <taxon>Bombycoidea</taxon>
        <taxon>Lasiocampidae</taxon>
        <taxon>Dendrolimus</taxon>
    </lineage>
</organism>
<comment type="caution">
    <text evidence="1">The sequence shown here is derived from an EMBL/GenBank/DDBJ whole genome shotgun (WGS) entry which is preliminary data.</text>
</comment>
<proteinExistence type="predicted"/>
<reference evidence="1 2" key="1">
    <citation type="journal article" date="2021" name="Front. Genet.">
        <title>Chromosome-Level Genome Assembly Reveals Significant Gene Expansion in the Toll and IMD Signaling Pathways of Dendrolimus kikuchii.</title>
        <authorList>
            <person name="Zhou J."/>
            <person name="Wu P."/>
            <person name="Xiong Z."/>
            <person name="Liu N."/>
            <person name="Zhao N."/>
            <person name="Ji M."/>
            <person name="Qiu Y."/>
            <person name="Yang B."/>
        </authorList>
    </citation>
    <scope>NUCLEOTIDE SEQUENCE [LARGE SCALE GENOMIC DNA]</scope>
    <source>
        <strain evidence="1">Ann1</strain>
    </source>
</reference>
<protein>
    <submittedName>
        <fullName evidence="1">Uncharacterized protein</fullName>
    </submittedName>
</protein>
<gene>
    <name evidence="1" type="ORF">K1T71_000003</name>
</gene>
<keyword evidence="2" id="KW-1185">Reference proteome</keyword>
<dbReference type="Proteomes" id="UP000824533">
    <property type="component" value="Linkage Group LG01"/>
</dbReference>
<evidence type="ECO:0000313" key="1">
    <source>
        <dbReference type="EMBL" id="KAJ0183580.1"/>
    </source>
</evidence>
<accession>A0ACC1DIF8</accession>